<dbReference type="GO" id="GO:0050661">
    <property type="term" value="F:NADP binding"/>
    <property type="evidence" value="ECO:0007669"/>
    <property type="project" value="InterPro"/>
</dbReference>
<proteinExistence type="predicted"/>
<evidence type="ECO:0000259" key="6">
    <source>
        <dbReference type="Pfam" id="PF00724"/>
    </source>
</evidence>
<dbReference type="EMBL" id="SOAG01000019">
    <property type="protein sequence ID" value="TDS56617.1"/>
    <property type="molecule type" value="Genomic_DNA"/>
</dbReference>
<dbReference type="AlphaFoldDB" id="A0A4R7F0Y5"/>
<evidence type="ECO:0000313" key="8">
    <source>
        <dbReference type="Proteomes" id="UP000295215"/>
    </source>
</evidence>
<dbReference type="Gene3D" id="3.20.20.70">
    <property type="entry name" value="Aldolase class I"/>
    <property type="match status" value="1"/>
</dbReference>
<dbReference type="InterPro" id="IPR044152">
    <property type="entry name" value="YqjM-like"/>
</dbReference>
<evidence type="ECO:0000256" key="5">
    <source>
        <dbReference type="ARBA" id="ARBA00023002"/>
    </source>
</evidence>
<dbReference type="RefSeq" id="WP_133713001.1">
    <property type="nucleotide sequence ID" value="NZ_SOAG01000019.1"/>
</dbReference>
<organism evidence="7 8">
    <name type="scientific">Myroides indicus</name>
    <dbReference type="NCBI Taxonomy" id="1323422"/>
    <lineage>
        <taxon>Bacteria</taxon>
        <taxon>Pseudomonadati</taxon>
        <taxon>Bacteroidota</taxon>
        <taxon>Flavobacteriia</taxon>
        <taxon>Flavobacteriales</taxon>
        <taxon>Flavobacteriaceae</taxon>
        <taxon>Myroides</taxon>
    </lineage>
</organism>
<gene>
    <name evidence="7" type="ORF">C8P70_11953</name>
</gene>
<comment type="caution">
    <text evidence="7">The sequence shown here is derived from an EMBL/GenBank/DDBJ whole genome shotgun (WGS) entry which is preliminary data.</text>
</comment>
<evidence type="ECO:0000256" key="1">
    <source>
        <dbReference type="ARBA" id="ARBA00001917"/>
    </source>
</evidence>
<evidence type="ECO:0000256" key="2">
    <source>
        <dbReference type="ARBA" id="ARBA00022630"/>
    </source>
</evidence>
<sequence length="356" mass="39581">MKMLFTSLPLKNHTLQNRIVVSPMCQYSATDGFAADWHLVHLGQFAIAKAGAIIQEATSVSPEGRITYADLGIWKDEHVTKLKQITQFIRSQGSIPGIQLAHAGRKASCEKPWITRNQIAPDKNNGWQTVAPSDIPFHEKDHRPKALSKEEIQKLVTAFKTAAERAVKAGYEIIEIHAAHGYLVHQFLSPLINNRTDEYGESFENRIRFLSEIIDAVKDVLTTQSLWVRISATDWAEGGWNISESTELTKVLKSKGVEVLDVSSGGAVRHQQITTGLNYQVPFAEEIKIKTGILTGAVGLIKTGTQAEEILQSNKADFVLIGREFLRNPHFVATAAQELGIDLQWASQYERGKETD</sequence>
<dbReference type="CDD" id="cd02932">
    <property type="entry name" value="OYE_YqiM_FMN"/>
    <property type="match status" value="1"/>
</dbReference>
<reference evidence="7 8" key="1">
    <citation type="submission" date="2019-03" db="EMBL/GenBank/DDBJ databases">
        <title>Genomic Encyclopedia of Archaeal and Bacterial Type Strains, Phase II (KMG-II): from individual species to whole genera.</title>
        <authorList>
            <person name="Goeker M."/>
        </authorList>
    </citation>
    <scope>NUCLEOTIDE SEQUENCE [LARGE SCALE GENOMIC DNA]</scope>
    <source>
        <strain evidence="7 8">DSM 28213</strain>
    </source>
</reference>
<protein>
    <submittedName>
        <fullName evidence="7">2,4-dienoyl-CoA reductase-like NADH-dependent reductase (Old Yellow Enzyme family)</fullName>
    </submittedName>
</protein>
<keyword evidence="3" id="KW-0288">FMN</keyword>
<dbReference type="InterPro" id="IPR001155">
    <property type="entry name" value="OxRdtase_FMN_N"/>
</dbReference>
<dbReference type="PANTHER" id="PTHR43303">
    <property type="entry name" value="NADPH DEHYDROGENASE C23G7.10C-RELATED"/>
    <property type="match status" value="1"/>
</dbReference>
<comment type="cofactor">
    <cofactor evidence="1">
        <name>FMN</name>
        <dbReference type="ChEBI" id="CHEBI:58210"/>
    </cofactor>
</comment>
<keyword evidence="5" id="KW-0560">Oxidoreductase</keyword>
<name>A0A4R7F0Y5_9FLAO</name>
<accession>A0A4R7F0Y5</accession>
<dbReference type="OrthoDB" id="9772736at2"/>
<dbReference type="SUPFAM" id="SSF51395">
    <property type="entry name" value="FMN-linked oxidoreductases"/>
    <property type="match status" value="1"/>
</dbReference>
<evidence type="ECO:0000313" key="7">
    <source>
        <dbReference type="EMBL" id="TDS56617.1"/>
    </source>
</evidence>
<dbReference type="GO" id="GO:0003959">
    <property type="term" value="F:NADPH dehydrogenase activity"/>
    <property type="evidence" value="ECO:0007669"/>
    <property type="project" value="InterPro"/>
</dbReference>
<evidence type="ECO:0000256" key="3">
    <source>
        <dbReference type="ARBA" id="ARBA00022643"/>
    </source>
</evidence>
<keyword evidence="8" id="KW-1185">Reference proteome</keyword>
<dbReference type="Proteomes" id="UP000295215">
    <property type="component" value="Unassembled WGS sequence"/>
</dbReference>
<feature type="domain" description="NADH:flavin oxidoreductase/NADH oxidase N-terminal" evidence="6">
    <location>
        <begin position="4"/>
        <end position="339"/>
    </location>
</feature>
<dbReference type="GO" id="GO:0010181">
    <property type="term" value="F:FMN binding"/>
    <property type="evidence" value="ECO:0007669"/>
    <property type="project" value="InterPro"/>
</dbReference>
<evidence type="ECO:0000256" key="4">
    <source>
        <dbReference type="ARBA" id="ARBA00022857"/>
    </source>
</evidence>
<dbReference type="Pfam" id="PF00724">
    <property type="entry name" value="Oxidored_FMN"/>
    <property type="match status" value="1"/>
</dbReference>
<keyword evidence="2" id="KW-0285">Flavoprotein</keyword>
<keyword evidence="4" id="KW-0521">NADP</keyword>
<dbReference type="PANTHER" id="PTHR43303:SF4">
    <property type="entry name" value="NADPH DEHYDROGENASE C23G7.10C-RELATED"/>
    <property type="match status" value="1"/>
</dbReference>
<dbReference type="InterPro" id="IPR013785">
    <property type="entry name" value="Aldolase_TIM"/>
</dbReference>